<dbReference type="Pfam" id="PF07366">
    <property type="entry name" value="SnoaL"/>
    <property type="match status" value="1"/>
</dbReference>
<sequence length="140" mass="15317">MHNDLQLIKDLYAAAEGKTLDVEKFVSFFAEDAYVRNVPAEVEFRGADIATVASSMATAFPDVHRELFSTYVTDGVVIVELAIRGTHKGDLVTPTGIIPPTGKTIDVPCCDVFHIEDGKVVSFHCYNAASIMQQQLSRPD</sequence>
<dbReference type="STRING" id="743720.Psefu_1383"/>
<dbReference type="EMBL" id="CP002727">
    <property type="protein sequence ID" value="AEF21359.1"/>
    <property type="molecule type" value="Genomic_DNA"/>
</dbReference>
<evidence type="ECO:0008006" key="3">
    <source>
        <dbReference type="Google" id="ProtNLM"/>
    </source>
</evidence>
<dbReference type="SUPFAM" id="SSF54427">
    <property type="entry name" value="NTF2-like"/>
    <property type="match status" value="1"/>
</dbReference>
<proteinExistence type="predicted"/>
<dbReference type="Proteomes" id="UP000000686">
    <property type="component" value="Chromosome"/>
</dbReference>
<evidence type="ECO:0000313" key="2">
    <source>
        <dbReference type="Proteomes" id="UP000000686"/>
    </source>
</evidence>
<evidence type="ECO:0000313" key="1">
    <source>
        <dbReference type="EMBL" id="AEF21359.1"/>
    </source>
</evidence>
<dbReference type="AlphaFoldDB" id="F6AF98"/>
<organism evidence="1 2">
    <name type="scientific">Pseudomonas fulva (strain 12-X)</name>
    <dbReference type="NCBI Taxonomy" id="743720"/>
    <lineage>
        <taxon>Bacteria</taxon>
        <taxon>Pseudomonadati</taxon>
        <taxon>Pseudomonadota</taxon>
        <taxon>Gammaproteobacteria</taxon>
        <taxon>Pseudomonadales</taxon>
        <taxon>Pseudomonadaceae</taxon>
        <taxon>Pseudomonas</taxon>
    </lineage>
</organism>
<gene>
    <name evidence="1" type="ordered locus">Psefu_1383</name>
</gene>
<name>F6AF98_PSEF1</name>
<dbReference type="InterPro" id="IPR009959">
    <property type="entry name" value="Cyclase_SnoaL-like"/>
</dbReference>
<accession>F6AF98</accession>
<dbReference type="KEGG" id="pfv:Psefu_1383"/>
<dbReference type="InterPro" id="IPR032710">
    <property type="entry name" value="NTF2-like_dom_sf"/>
</dbReference>
<dbReference type="OrthoDB" id="129343at2"/>
<dbReference type="GO" id="GO:0030638">
    <property type="term" value="P:polyketide metabolic process"/>
    <property type="evidence" value="ECO:0007669"/>
    <property type="project" value="InterPro"/>
</dbReference>
<dbReference type="Gene3D" id="3.10.450.50">
    <property type="match status" value="1"/>
</dbReference>
<dbReference type="PANTHER" id="PTHR38436">
    <property type="entry name" value="POLYKETIDE CYCLASE SNOAL-LIKE DOMAIN"/>
    <property type="match status" value="1"/>
</dbReference>
<dbReference type="PANTHER" id="PTHR38436:SF1">
    <property type="entry name" value="ESTER CYCLASE"/>
    <property type="match status" value="1"/>
</dbReference>
<protein>
    <recommendedName>
        <fullName evidence="3">Ketosteroid isomerase</fullName>
    </recommendedName>
</protein>
<reference evidence="1 2" key="1">
    <citation type="submission" date="2011-04" db="EMBL/GenBank/DDBJ databases">
        <title>Complete sequence of Pseudomonas fulva 12-X.</title>
        <authorList>
            <consortium name="US DOE Joint Genome Institute"/>
            <person name="Lucas S."/>
            <person name="Han J."/>
            <person name="Lapidus A."/>
            <person name="Cheng J.-F."/>
            <person name="Goodwin L."/>
            <person name="Pitluck S."/>
            <person name="Peters L."/>
            <person name="Mikhailova N."/>
            <person name="Pagani I."/>
            <person name="Davenport K."/>
            <person name="Han C."/>
            <person name="Tapia R."/>
            <person name="Land M."/>
            <person name="Hauser L."/>
            <person name="Kyrpides N."/>
            <person name="Ivanova N."/>
            <person name="Pagani I."/>
            <person name="Lcollab F.I."/>
            <person name="Woyke T."/>
        </authorList>
    </citation>
    <scope>NUCLEOTIDE SEQUENCE [LARGE SCALE GENOMIC DNA]</scope>
    <source>
        <strain evidence="2">12-X</strain>
    </source>
</reference>
<dbReference type="eggNOG" id="COG3631">
    <property type="taxonomic scope" value="Bacteria"/>
</dbReference>
<keyword evidence="2" id="KW-1185">Reference proteome</keyword>
<dbReference type="HOGENOM" id="CLU_100997_11_1_6"/>
<dbReference type="RefSeq" id="WP_013790490.1">
    <property type="nucleotide sequence ID" value="NC_015556.1"/>
</dbReference>